<accession>A0ABP2EMZ0</accession>
<name>A0ABP2EMZ0_AJEDR</name>
<gene>
    <name evidence="1" type="ORF">BDCG_08022</name>
</gene>
<evidence type="ECO:0000313" key="1">
    <source>
        <dbReference type="EMBL" id="EEQ84753.2"/>
    </source>
</evidence>
<dbReference type="GeneID" id="69029650"/>
<dbReference type="EMBL" id="EQ999982">
    <property type="protein sequence ID" value="EEQ84753.2"/>
    <property type="molecule type" value="Genomic_DNA"/>
</dbReference>
<evidence type="ECO:0000313" key="2">
    <source>
        <dbReference type="Proteomes" id="UP000002039"/>
    </source>
</evidence>
<reference evidence="2" key="1">
    <citation type="journal article" date="2015" name="PLoS Genet.">
        <title>The dynamic genome and transcriptome of the human fungal pathogen Blastomyces and close relative Emmonsia.</title>
        <authorList>
            <person name="Munoz J.F."/>
            <person name="Gauthier G.M."/>
            <person name="Desjardins C.A."/>
            <person name="Gallo J.E."/>
            <person name="Holder J."/>
            <person name="Sullivan T.D."/>
            <person name="Marty A.J."/>
            <person name="Carmen J.C."/>
            <person name="Chen Z."/>
            <person name="Ding L."/>
            <person name="Gujja S."/>
            <person name="Magrini V."/>
            <person name="Misas E."/>
            <person name="Mitreva M."/>
            <person name="Priest M."/>
            <person name="Saif S."/>
            <person name="Whiston E.A."/>
            <person name="Young S."/>
            <person name="Zeng Q."/>
            <person name="Goldman W.E."/>
            <person name="Mardis E.R."/>
            <person name="Taylor J.W."/>
            <person name="McEwen J.G."/>
            <person name="Clay O.K."/>
            <person name="Klein B.S."/>
            <person name="Cuomo C.A."/>
        </authorList>
    </citation>
    <scope>NUCLEOTIDE SEQUENCE [LARGE SCALE GENOMIC DNA]</scope>
    <source>
        <strain evidence="2">ER-3 / ATCC MYA-2586</strain>
    </source>
</reference>
<protein>
    <submittedName>
        <fullName evidence="1">Uncharacterized protein</fullName>
    </submittedName>
</protein>
<keyword evidence="2" id="KW-1185">Reference proteome</keyword>
<organism evidence="1 2">
    <name type="scientific">Ajellomyces dermatitidis (strain ER-3 / ATCC MYA-2586)</name>
    <name type="common">Blastomyces dermatitidis</name>
    <dbReference type="NCBI Taxonomy" id="559297"/>
    <lineage>
        <taxon>Eukaryota</taxon>
        <taxon>Fungi</taxon>
        <taxon>Dikarya</taxon>
        <taxon>Ascomycota</taxon>
        <taxon>Pezizomycotina</taxon>
        <taxon>Eurotiomycetes</taxon>
        <taxon>Eurotiomycetidae</taxon>
        <taxon>Onygenales</taxon>
        <taxon>Ajellomycetaceae</taxon>
        <taxon>Blastomyces</taxon>
    </lineage>
</organism>
<sequence length="108" mass="12286">MSIDAHRSYHETVNIPRKEHHTVSIFRGRLLIATVIISMLCTVKRLSIDAYENDPYAMGQYINDKDMVETIPNSASGWRITQRISPMVSTLPIDFQPSGRIAASRNRL</sequence>
<dbReference type="Proteomes" id="UP000002039">
    <property type="component" value="Unassembled WGS sequence"/>
</dbReference>
<proteinExistence type="predicted"/>
<dbReference type="RefSeq" id="XP_045272650.1">
    <property type="nucleotide sequence ID" value="XM_045423790.1"/>
</dbReference>